<keyword evidence="4" id="KW-0813">Transport</keyword>
<dbReference type="Gene3D" id="3.40.190.10">
    <property type="entry name" value="Periplasmic binding protein-like II"/>
    <property type="match status" value="2"/>
</dbReference>
<evidence type="ECO:0000256" key="2">
    <source>
        <dbReference type="ARBA" id="ARBA00008520"/>
    </source>
</evidence>
<keyword evidence="5 7" id="KW-0732">Signal</keyword>
<dbReference type="RefSeq" id="WP_307430910.1">
    <property type="nucleotide sequence ID" value="NZ_JAUSVK010000001.1"/>
</dbReference>
<protein>
    <recommendedName>
        <fullName evidence="3">Thiamine-binding periplasmic protein</fullName>
    </recommendedName>
</protein>
<gene>
    <name evidence="8" type="ORF">J3R73_004034</name>
</gene>
<dbReference type="InterPro" id="IPR006061">
    <property type="entry name" value="SBP_1_CS"/>
</dbReference>
<dbReference type="Proteomes" id="UP001237448">
    <property type="component" value="Unassembled WGS sequence"/>
</dbReference>
<keyword evidence="6" id="KW-0574">Periplasm</keyword>
<dbReference type="InterPro" id="IPR006059">
    <property type="entry name" value="SBP"/>
</dbReference>
<comment type="similarity">
    <text evidence="2">Belongs to the bacterial solute-binding protein 1 family.</text>
</comment>
<comment type="caution">
    <text evidence="8">The sequence shown here is derived from an EMBL/GenBank/DDBJ whole genome shotgun (WGS) entry which is preliminary data.</text>
</comment>
<reference evidence="8 9" key="1">
    <citation type="submission" date="2023-07" db="EMBL/GenBank/DDBJ databases">
        <title>Genomic Encyclopedia of Type Strains, Phase IV (KMG-IV): sequencing the most valuable type-strain genomes for metagenomic binning, comparative biology and taxonomic classification.</title>
        <authorList>
            <person name="Goeker M."/>
        </authorList>
    </citation>
    <scope>NUCLEOTIDE SEQUENCE [LARGE SCALE GENOMIC DNA]</scope>
    <source>
        <strain evidence="8 9">DSM 5896</strain>
    </source>
</reference>
<accession>A0ABU0FI13</accession>
<evidence type="ECO:0000256" key="1">
    <source>
        <dbReference type="ARBA" id="ARBA00004418"/>
    </source>
</evidence>
<proteinExistence type="inferred from homology"/>
<evidence type="ECO:0000256" key="4">
    <source>
        <dbReference type="ARBA" id="ARBA00022448"/>
    </source>
</evidence>
<dbReference type="SUPFAM" id="SSF53850">
    <property type="entry name" value="Periplasmic binding protein-like II"/>
    <property type="match status" value="1"/>
</dbReference>
<dbReference type="CDD" id="cd13545">
    <property type="entry name" value="PBP2_TbpA"/>
    <property type="match status" value="1"/>
</dbReference>
<dbReference type="InterPro" id="IPR005967">
    <property type="entry name" value="ThiB"/>
</dbReference>
<evidence type="ECO:0000313" key="8">
    <source>
        <dbReference type="EMBL" id="MDQ0394242.1"/>
    </source>
</evidence>
<keyword evidence="9" id="KW-1185">Reference proteome</keyword>
<feature type="chain" id="PRO_5047021541" description="Thiamine-binding periplasmic protein" evidence="7">
    <location>
        <begin position="23"/>
        <end position="338"/>
    </location>
</feature>
<dbReference type="PANTHER" id="PTHR30006">
    <property type="entry name" value="THIAMINE-BINDING PERIPLASMIC PROTEIN-RELATED"/>
    <property type="match status" value="1"/>
</dbReference>
<name>A0ABU0FI13_9HYPH</name>
<dbReference type="NCBIfam" id="TIGR01254">
    <property type="entry name" value="sfuA"/>
    <property type="match status" value="1"/>
</dbReference>
<dbReference type="InterPro" id="IPR005948">
    <property type="entry name" value="ThiB-like"/>
</dbReference>
<evidence type="ECO:0000256" key="7">
    <source>
        <dbReference type="SAM" id="SignalP"/>
    </source>
</evidence>
<comment type="subcellular location">
    <subcellularLocation>
        <location evidence="1">Periplasm</location>
    </subcellularLocation>
</comment>
<dbReference type="EMBL" id="JAUSVK010000001">
    <property type="protein sequence ID" value="MDQ0394242.1"/>
    <property type="molecule type" value="Genomic_DNA"/>
</dbReference>
<dbReference type="Pfam" id="PF01547">
    <property type="entry name" value="SBP_bac_1"/>
    <property type="match status" value="1"/>
</dbReference>
<dbReference type="NCBIfam" id="TIGR01276">
    <property type="entry name" value="thiB"/>
    <property type="match status" value="1"/>
</dbReference>
<feature type="signal peptide" evidence="7">
    <location>
        <begin position="1"/>
        <end position="22"/>
    </location>
</feature>
<evidence type="ECO:0000256" key="6">
    <source>
        <dbReference type="ARBA" id="ARBA00022764"/>
    </source>
</evidence>
<evidence type="ECO:0000313" key="9">
    <source>
        <dbReference type="Proteomes" id="UP001237448"/>
    </source>
</evidence>
<dbReference type="PROSITE" id="PS01037">
    <property type="entry name" value="SBP_BACTERIAL_1"/>
    <property type="match status" value="1"/>
</dbReference>
<evidence type="ECO:0000256" key="5">
    <source>
        <dbReference type="ARBA" id="ARBA00022729"/>
    </source>
</evidence>
<organism evidence="8 9">
    <name type="scientific">Labrys monachus</name>
    <dbReference type="NCBI Taxonomy" id="217067"/>
    <lineage>
        <taxon>Bacteria</taxon>
        <taxon>Pseudomonadati</taxon>
        <taxon>Pseudomonadota</taxon>
        <taxon>Alphaproteobacteria</taxon>
        <taxon>Hyphomicrobiales</taxon>
        <taxon>Xanthobacteraceae</taxon>
        <taxon>Labrys</taxon>
    </lineage>
</organism>
<sequence length="338" mass="36264">MLRTRLLGTLLAALAFSPLATAAPAQEKPALTVYTYESFSGEDGPGQPLKAAFEATCGCTLNYVTAEDGGALFAKLRLEGAATKADVVVGLDDNLMGEAEKSGLFAPHGLPTEGLSLPEPWTDTMFVPFDWGYFAFVYDADKLKNPPASLKDLVENKDGPKVVIEDPRTSTPGLGLLAWMKAVYGDKAGDAWRQLKPRIVTVTSGWSEAYGLFLKGEADMVLSYSTSPAYHIGVEKKTNYHAAMFSEGHATQVEVAGLVASSKQQDLGRRFLAFLLSNDGQAILPETNWMYPARTPPAGLPASFKAVAVPAKALMSNPAELAANRKAWIDEWLAAMAK</sequence>
<evidence type="ECO:0000256" key="3">
    <source>
        <dbReference type="ARBA" id="ARBA00019815"/>
    </source>
</evidence>
<dbReference type="PANTHER" id="PTHR30006:SF3">
    <property type="entry name" value="THIAMINE-BINDING PERIPLASMIC PROTEIN"/>
    <property type="match status" value="1"/>
</dbReference>